<dbReference type="Proteomes" id="UP000202764">
    <property type="component" value="Segment"/>
</dbReference>
<protein>
    <submittedName>
        <fullName evidence="1">Uncharacterized protein</fullName>
    </submittedName>
</protein>
<name>A0A0M5M519_9CAUD</name>
<proteinExistence type="predicted"/>
<dbReference type="KEGG" id="vg:26639390"/>
<dbReference type="RefSeq" id="YP_009213172.1">
    <property type="nucleotide sequence ID" value="NC_028952.1"/>
</dbReference>
<reference evidence="1 2" key="1">
    <citation type="submission" date="2015-06" db="EMBL/GenBank/DDBJ databases">
        <title>Complete genomic sequence analysis of two virulent actinophages of Streptomyces flavovirens.</title>
        <authorList>
            <person name="Sharaf A."/>
            <person name="Marie E."/>
            <person name="ElBaz R."/>
            <person name="Elmaghraby I."/>
            <person name="Mercati F."/>
        </authorList>
    </citation>
    <scope>NUCLEOTIDE SEQUENCE [LARGE SCALE GENOMIC DNA]</scope>
</reference>
<accession>A0A0M5M519</accession>
<gene>
    <name evidence="1" type="ORF">SF3_450</name>
</gene>
<evidence type="ECO:0000313" key="1">
    <source>
        <dbReference type="EMBL" id="ALF00176.1"/>
    </source>
</evidence>
<dbReference type="GeneID" id="26639390"/>
<sequence length="122" mass="13249">MSEQRMPVDGPFRLYAEAIPAGATLDVASFVESVVHDVVELLLTDEYGDRLDELAEAQPTDPYEVQRPGELRFESLVADLVDATSTKIPVYGAQVLRLAEALRRIAVPKPVPTQRTEGGAAA</sequence>
<dbReference type="EMBL" id="KT221034">
    <property type="protein sequence ID" value="ALF00176.1"/>
    <property type="molecule type" value="Genomic_DNA"/>
</dbReference>
<keyword evidence="2" id="KW-1185">Reference proteome</keyword>
<organism evidence="1 2">
    <name type="scientific">Streptomyces phage SF3</name>
    <dbReference type="NCBI Taxonomy" id="1690818"/>
    <lineage>
        <taxon>Viruses</taxon>
        <taxon>Duplodnaviria</taxon>
        <taxon>Heunggongvirae</taxon>
        <taxon>Uroviricota</taxon>
        <taxon>Caudoviricetes</taxon>
        <taxon>Siftrevirus</taxon>
        <taxon>Siftrevirus SF3</taxon>
    </lineage>
</organism>
<evidence type="ECO:0000313" key="2">
    <source>
        <dbReference type="Proteomes" id="UP000202764"/>
    </source>
</evidence>